<dbReference type="Gene3D" id="1.10.486.10">
    <property type="entry name" value="PCRA, domain 4"/>
    <property type="match status" value="1"/>
</dbReference>
<evidence type="ECO:0000256" key="2">
    <source>
        <dbReference type="ARBA" id="ARBA00022741"/>
    </source>
</evidence>
<dbReference type="Gene3D" id="1.10.10.990">
    <property type="match status" value="1"/>
</dbReference>
<gene>
    <name evidence="11" type="primary">recC</name>
    <name evidence="11" type="ORF">OLX77_11920</name>
</gene>
<dbReference type="InterPro" id="IPR041500">
    <property type="entry name" value="RecC_C"/>
</dbReference>
<dbReference type="Gene3D" id="3.40.50.10930">
    <property type="match status" value="1"/>
</dbReference>
<keyword evidence="5" id="KW-0347">Helicase</keyword>
<dbReference type="EMBL" id="JAPHEH010000001">
    <property type="protein sequence ID" value="MDG4476861.1"/>
    <property type="molecule type" value="Genomic_DNA"/>
</dbReference>
<keyword evidence="9" id="KW-0234">DNA repair</keyword>
<dbReference type="GO" id="GO:0006281">
    <property type="term" value="P:DNA repair"/>
    <property type="evidence" value="ECO:0007669"/>
    <property type="project" value="UniProtKB-KW"/>
</dbReference>
<dbReference type="NCBIfam" id="TIGR01450">
    <property type="entry name" value="recC"/>
    <property type="match status" value="1"/>
</dbReference>
<dbReference type="PANTHER" id="PTHR30591:SF1">
    <property type="entry name" value="RECBCD ENZYME SUBUNIT RECC"/>
    <property type="match status" value="1"/>
</dbReference>
<evidence type="ECO:0000313" key="12">
    <source>
        <dbReference type="Proteomes" id="UP001154240"/>
    </source>
</evidence>
<dbReference type="Pfam" id="PF04257">
    <property type="entry name" value="Exonuc_V_gamma"/>
    <property type="match status" value="1"/>
</dbReference>
<keyword evidence="6" id="KW-0269">Exonuclease</keyword>
<dbReference type="Pfam" id="PF17946">
    <property type="entry name" value="RecC_C"/>
    <property type="match status" value="1"/>
</dbReference>
<dbReference type="InterPro" id="IPR027417">
    <property type="entry name" value="P-loop_NTPase"/>
</dbReference>
<evidence type="ECO:0000256" key="7">
    <source>
        <dbReference type="ARBA" id="ARBA00022840"/>
    </source>
</evidence>
<reference evidence="11" key="2">
    <citation type="submission" date="2022-10" db="EMBL/GenBank/DDBJ databases">
        <authorList>
            <person name="Aronson H.S."/>
        </authorList>
    </citation>
    <scope>NUCLEOTIDE SEQUENCE</scope>
    <source>
        <strain evidence="11">RS19-109</strain>
    </source>
</reference>
<dbReference type="GO" id="GO:0005524">
    <property type="term" value="F:ATP binding"/>
    <property type="evidence" value="ECO:0007669"/>
    <property type="project" value="UniProtKB-KW"/>
</dbReference>
<keyword evidence="2" id="KW-0547">Nucleotide-binding</keyword>
<dbReference type="Gene3D" id="3.40.50.300">
    <property type="entry name" value="P-loop containing nucleotide triphosphate hydrolases"/>
    <property type="match status" value="1"/>
</dbReference>
<dbReference type="SUPFAM" id="SSF52980">
    <property type="entry name" value="Restriction endonuclease-like"/>
    <property type="match status" value="1"/>
</dbReference>
<dbReference type="SUPFAM" id="SSF52540">
    <property type="entry name" value="P-loop containing nucleoside triphosphate hydrolases"/>
    <property type="match status" value="2"/>
</dbReference>
<dbReference type="PANTHER" id="PTHR30591">
    <property type="entry name" value="RECBCD ENZYME SUBUNIT RECC"/>
    <property type="match status" value="1"/>
</dbReference>
<name>A0A9X4MIA4_9BACT</name>
<keyword evidence="1" id="KW-0540">Nuclease</keyword>
<keyword evidence="7" id="KW-0067">ATP-binding</keyword>
<dbReference type="AlphaFoldDB" id="A0A9X4MIA4"/>
<dbReference type="Gene3D" id="1.10.10.160">
    <property type="match status" value="1"/>
</dbReference>
<evidence type="ECO:0000256" key="6">
    <source>
        <dbReference type="ARBA" id="ARBA00022839"/>
    </source>
</evidence>
<evidence type="ECO:0000256" key="1">
    <source>
        <dbReference type="ARBA" id="ARBA00022722"/>
    </source>
</evidence>
<dbReference type="Proteomes" id="UP001154240">
    <property type="component" value="Unassembled WGS sequence"/>
</dbReference>
<evidence type="ECO:0000256" key="8">
    <source>
        <dbReference type="ARBA" id="ARBA00023125"/>
    </source>
</evidence>
<dbReference type="InterPro" id="IPR013986">
    <property type="entry name" value="DExx_box_DNA_helicase_dom_sf"/>
</dbReference>
<dbReference type="RefSeq" id="WP_307633826.1">
    <property type="nucleotide sequence ID" value="NZ_JAPHEH010000001.1"/>
</dbReference>
<evidence type="ECO:0000313" key="11">
    <source>
        <dbReference type="EMBL" id="MDG4476861.1"/>
    </source>
</evidence>
<keyword evidence="8" id="KW-0238">DNA-binding</keyword>
<evidence type="ECO:0000256" key="3">
    <source>
        <dbReference type="ARBA" id="ARBA00022763"/>
    </source>
</evidence>
<proteinExistence type="inferred from homology"/>
<dbReference type="GO" id="GO:0009338">
    <property type="term" value="C:exodeoxyribonuclease V complex"/>
    <property type="evidence" value="ECO:0007669"/>
    <property type="project" value="InterPro"/>
</dbReference>
<evidence type="ECO:0000256" key="9">
    <source>
        <dbReference type="ARBA" id="ARBA00023204"/>
    </source>
</evidence>
<sequence length="1131" mass="126508">MKSAMYIYRANRVESLLDSLTEVLREPLASPLAPECIIVQSKGMATWLGMQLSGRFGVWGNPDFPHPRQFVQRLLRATLGEEGDRVQRYSRERLAFVICTLLDACRHDPDFSPLTSYLADGPLSKQLQLARQIAHLFDQYAVYRPEMILAWEEGENRALGHELAEDLWQPKLWRMVVAQLGCCSPARLMLRARQGLAAGTIPFPHLLPTRVSLFGIDTLPTVYLGIMGELAQILPVHLHLFSPAEGYFGDLHSPAEAHRALARLPAGHDPADLYLEVGHPLLGSMGGMARDFQEVLEGSVSYVEAGEQYLAHDAPQTMLEVVQNDILHLSQRSPASGNEPPQILSEDDASLRIHACHSRLREVEVLQDQLLGLFQDDPDLAPRDIVVMLPEVAAYAPLIEAVFGLPFEDKRFIPYRIADRSLLSGAPLIEVFFRFLQMAPKRMSASEVLELLACEAILLNFSLTSEELPKIRLWVEKTGIRWGIDELHREKLQQPKERQNTWRFGFDRLALGYAVRSDGAFLGDILPYEEIEGQGAELAGRFIHFCETLFAQGEKLSAAMEIPAWQDVLGDLLQALFLADSPQAWQLQKIRDSLAQITLEAQDGGFNQPLDLNGITILLKEKLTAQPTPQGFLEGGLTFCGMLPMRSIPFKVICLLGMNDGAFPRMEHPQSFDLIARYPQRGDRAKRNDDRYIFLEALLACRSKFLLFYLGNNLRDGKALPPSVVVEELLDTLAESFSLAPDASSPEPDFDARRKALAARIVLRHPLQPFSQKYFSGADQRLCSFGAEYCRAAQAKQTGIRRKYVFLPAPLPPPVAAPASVSLSDLSRYLSQPVRWFLENRLGFFLQERTRELQDREPIHLDSLEKYQLSRDLLAMQGEGLGSPKILLARWRGEGRIPLGQAAQAVFSEIKDTVRPIVEELLNYGPGDTDHQLPPLRREIRLSQDLTLHGELTGRYPSGHLSWTNSLLHGKILLPVWLEHLFLSAVSPEDQRCETTLIGRGREKGTAQVLRFSPVPEATSLLLDLATLFGKGLSAPLSFFPKSGLVFAQALHDGKGSEEELLINAFAKAEEEYLGNDFTPGEGEDPYCRQLFAETLPVSPGYTLYAEASSPPFAELASRIFTPMLNHMEEL</sequence>
<comment type="caution">
    <text evidence="11">The sequence shown here is derived from an EMBL/GenBank/DDBJ whole genome shotgun (WGS) entry which is preliminary data.</text>
</comment>
<evidence type="ECO:0000256" key="4">
    <source>
        <dbReference type="ARBA" id="ARBA00022801"/>
    </source>
</evidence>
<dbReference type="HAMAP" id="MF_01486">
    <property type="entry name" value="RecC"/>
    <property type="match status" value="1"/>
</dbReference>
<dbReference type="GO" id="GO:0006310">
    <property type="term" value="P:DNA recombination"/>
    <property type="evidence" value="ECO:0007669"/>
    <property type="project" value="TreeGrafter"/>
</dbReference>
<dbReference type="InterPro" id="IPR011335">
    <property type="entry name" value="Restrct_endonuc-II-like"/>
</dbReference>
<evidence type="ECO:0000256" key="5">
    <source>
        <dbReference type="ARBA" id="ARBA00022806"/>
    </source>
</evidence>
<organism evidence="11 12">
    <name type="scientific">Thiovibrio frasassiensis</name>
    <dbReference type="NCBI Taxonomy" id="2984131"/>
    <lineage>
        <taxon>Bacteria</taxon>
        <taxon>Pseudomonadati</taxon>
        <taxon>Thermodesulfobacteriota</taxon>
        <taxon>Desulfobulbia</taxon>
        <taxon>Desulfobulbales</taxon>
        <taxon>Thiovibrionaceae</taxon>
        <taxon>Thiovibrio</taxon>
    </lineage>
</organism>
<keyword evidence="3" id="KW-0227">DNA damage</keyword>
<dbReference type="EC" id="3.1.11.5" evidence="11"/>
<feature type="domain" description="RecC C-terminal" evidence="10">
    <location>
        <begin position="819"/>
        <end position="1051"/>
    </location>
</feature>
<dbReference type="PIRSF" id="PIRSF000980">
    <property type="entry name" value="RecC"/>
    <property type="match status" value="1"/>
</dbReference>
<reference evidence="11" key="1">
    <citation type="journal article" date="2022" name="bioRxiv">
        <title>Thiovibrio frasassiensisgen. nov., sp. nov., an autotrophic, elemental sulfur disproportionating bacterium isolated from sulfidic karst sediment, and proposal of Thiovibrionaceae fam. nov.</title>
        <authorList>
            <person name="Aronson H."/>
            <person name="Thomas C."/>
            <person name="Bhattacharyya M."/>
            <person name="Eckstein S."/>
            <person name="Jensen S."/>
            <person name="Barco R."/>
            <person name="Macalady J."/>
            <person name="Amend J."/>
        </authorList>
    </citation>
    <scope>NUCLEOTIDE SEQUENCE</scope>
    <source>
        <strain evidence="11">RS19-109</strain>
    </source>
</reference>
<evidence type="ECO:0000259" key="10">
    <source>
        <dbReference type="Pfam" id="PF17946"/>
    </source>
</evidence>
<keyword evidence="12" id="KW-1185">Reference proteome</keyword>
<accession>A0A9X4MIA4</accession>
<keyword evidence="4 11" id="KW-0378">Hydrolase</keyword>
<dbReference type="GO" id="GO:0004386">
    <property type="term" value="F:helicase activity"/>
    <property type="evidence" value="ECO:0007669"/>
    <property type="project" value="UniProtKB-KW"/>
</dbReference>
<protein>
    <submittedName>
        <fullName evidence="11">Exodeoxyribonuclease V subunit gamma</fullName>
        <ecNumber evidence="11">3.1.11.5</ecNumber>
    </submittedName>
</protein>
<dbReference type="GO" id="GO:0003677">
    <property type="term" value="F:DNA binding"/>
    <property type="evidence" value="ECO:0007669"/>
    <property type="project" value="UniProtKB-KW"/>
</dbReference>
<dbReference type="GO" id="GO:0008854">
    <property type="term" value="F:exodeoxyribonuclease V activity"/>
    <property type="evidence" value="ECO:0007669"/>
    <property type="project" value="UniProtKB-EC"/>
</dbReference>
<dbReference type="InterPro" id="IPR006697">
    <property type="entry name" value="RecC"/>
</dbReference>